<name>A0A1N7NW20_9RHOB</name>
<accession>A0A1N7NW20</accession>
<dbReference type="InterPro" id="IPR045214">
    <property type="entry name" value="Surf1/Surf4"/>
</dbReference>
<evidence type="ECO:0000313" key="7">
    <source>
        <dbReference type="EMBL" id="SIT02488.1"/>
    </source>
</evidence>
<comment type="similarity">
    <text evidence="2 6">Belongs to the SURF1 family.</text>
</comment>
<gene>
    <name evidence="7" type="ORF">SAMN05421774_104175</name>
</gene>
<keyword evidence="8" id="KW-1185">Reference proteome</keyword>
<dbReference type="Pfam" id="PF02104">
    <property type="entry name" value="SURF1"/>
    <property type="match status" value="1"/>
</dbReference>
<evidence type="ECO:0000256" key="6">
    <source>
        <dbReference type="RuleBase" id="RU363076"/>
    </source>
</evidence>
<keyword evidence="3 6" id="KW-0812">Transmembrane</keyword>
<evidence type="ECO:0000256" key="5">
    <source>
        <dbReference type="ARBA" id="ARBA00023136"/>
    </source>
</evidence>
<dbReference type="PANTHER" id="PTHR23427">
    <property type="entry name" value="SURFEIT LOCUS PROTEIN"/>
    <property type="match status" value="1"/>
</dbReference>
<dbReference type="STRING" id="1086013.SAMN05421774_104175"/>
<feature type="transmembrane region" description="Helical" evidence="6">
    <location>
        <begin position="191"/>
        <end position="213"/>
    </location>
</feature>
<dbReference type="PANTHER" id="PTHR23427:SF2">
    <property type="entry name" value="SURFEIT LOCUS PROTEIN 1"/>
    <property type="match status" value="1"/>
</dbReference>
<dbReference type="OrthoDB" id="6079986at2"/>
<dbReference type="EMBL" id="FTOT01000004">
    <property type="protein sequence ID" value="SIT02488.1"/>
    <property type="molecule type" value="Genomic_DNA"/>
</dbReference>
<keyword evidence="6" id="KW-1003">Cell membrane</keyword>
<dbReference type="GO" id="GO:0005886">
    <property type="term" value="C:plasma membrane"/>
    <property type="evidence" value="ECO:0007669"/>
    <property type="project" value="UniProtKB-SubCell"/>
</dbReference>
<dbReference type="PROSITE" id="PS51257">
    <property type="entry name" value="PROKAR_LIPOPROTEIN"/>
    <property type="match status" value="1"/>
</dbReference>
<evidence type="ECO:0000256" key="3">
    <source>
        <dbReference type="ARBA" id="ARBA00022692"/>
    </source>
</evidence>
<comment type="caution">
    <text evidence="6">Lacks conserved residue(s) required for the propagation of feature annotation.</text>
</comment>
<evidence type="ECO:0000256" key="4">
    <source>
        <dbReference type="ARBA" id="ARBA00022989"/>
    </source>
</evidence>
<evidence type="ECO:0000256" key="2">
    <source>
        <dbReference type="ARBA" id="ARBA00007165"/>
    </source>
</evidence>
<evidence type="ECO:0000313" key="8">
    <source>
        <dbReference type="Proteomes" id="UP000186141"/>
    </source>
</evidence>
<comment type="subcellular location">
    <subcellularLocation>
        <location evidence="6">Cell membrane</location>
        <topology evidence="6">Multi-pass membrane protein</topology>
    </subcellularLocation>
    <subcellularLocation>
        <location evidence="1">Membrane</location>
    </subcellularLocation>
</comment>
<dbReference type="RefSeq" id="WP_076531411.1">
    <property type="nucleotide sequence ID" value="NZ_BMEH01000004.1"/>
</dbReference>
<organism evidence="7 8">
    <name type="scientific">Gemmobacter megaterium</name>
    <dbReference type="NCBI Taxonomy" id="1086013"/>
    <lineage>
        <taxon>Bacteria</taxon>
        <taxon>Pseudomonadati</taxon>
        <taxon>Pseudomonadota</taxon>
        <taxon>Alphaproteobacteria</taxon>
        <taxon>Rhodobacterales</taxon>
        <taxon>Paracoccaceae</taxon>
        <taxon>Gemmobacter</taxon>
    </lineage>
</organism>
<proteinExistence type="inferred from homology"/>
<protein>
    <recommendedName>
        <fullName evidence="6">SURF1-like protein</fullName>
    </recommendedName>
</protein>
<dbReference type="Proteomes" id="UP000186141">
    <property type="component" value="Unassembled WGS sequence"/>
</dbReference>
<dbReference type="PROSITE" id="PS50895">
    <property type="entry name" value="SURF1"/>
    <property type="match status" value="1"/>
</dbReference>
<keyword evidence="5 6" id="KW-0472">Membrane</keyword>
<evidence type="ECO:0000256" key="1">
    <source>
        <dbReference type="ARBA" id="ARBA00004370"/>
    </source>
</evidence>
<keyword evidence="4 6" id="KW-1133">Transmembrane helix</keyword>
<sequence>MFRRLIFPLLLGLVGCGILIGLGVWQMNRLAWKQGVLAEIETRISAPPVPLPAEGTASPYLPVTATGALSGNRLRVLVSRKQIGPGYRIISVLDTDEGRRVLVDLGFIRDGAPVPEVTGHVTVVGNLHVPDEVDGFTPTADLTRNLWFARDVPQMAIVLNTEETLIVARDPVVPGIEPMPVDTAGIPNDHLHYAITWFLLAVVWAGMSGLLIWRMRRPAA</sequence>
<reference evidence="7 8" key="1">
    <citation type="submission" date="2017-01" db="EMBL/GenBank/DDBJ databases">
        <authorList>
            <person name="Mah S.A."/>
            <person name="Swanson W.J."/>
            <person name="Moy G.W."/>
            <person name="Vacquier V.D."/>
        </authorList>
    </citation>
    <scope>NUCLEOTIDE SEQUENCE [LARGE SCALE GENOMIC DNA]</scope>
    <source>
        <strain evidence="7 8">DSM 26375</strain>
    </source>
</reference>
<dbReference type="CDD" id="cd06662">
    <property type="entry name" value="SURF1"/>
    <property type="match status" value="1"/>
</dbReference>
<dbReference type="InterPro" id="IPR002994">
    <property type="entry name" value="Surf1/Shy1"/>
</dbReference>
<dbReference type="AlphaFoldDB" id="A0A1N7NW20"/>